<dbReference type="OrthoDB" id="3280727at2"/>
<dbReference type="AlphaFoldDB" id="A0A640UYJ2"/>
<proteinExistence type="predicted"/>
<keyword evidence="2" id="KW-1185">Reference proteome</keyword>
<protein>
    <submittedName>
        <fullName evidence="1">Uncharacterized protein</fullName>
    </submittedName>
</protein>
<dbReference type="RefSeq" id="WP_159748049.1">
    <property type="nucleotide sequence ID" value="NZ_BLIR01000003.1"/>
</dbReference>
<reference evidence="1 2" key="1">
    <citation type="submission" date="2019-12" db="EMBL/GenBank/DDBJ databases">
        <title>Whole genome shotgun sequence of Streptomyces tubercidicus NBRC 13090.</title>
        <authorList>
            <person name="Ichikawa N."/>
            <person name="Kimura A."/>
            <person name="Kitahashi Y."/>
            <person name="Komaki H."/>
            <person name="Tamura T."/>
        </authorList>
    </citation>
    <scope>NUCLEOTIDE SEQUENCE [LARGE SCALE GENOMIC DNA]</scope>
    <source>
        <strain evidence="1 2">NBRC 13090</strain>
    </source>
</reference>
<organism evidence="1 2">
    <name type="scientific">Streptomyces tubercidicus</name>
    <dbReference type="NCBI Taxonomy" id="47759"/>
    <lineage>
        <taxon>Bacteria</taxon>
        <taxon>Bacillati</taxon>
        <taxon>Actinomycetota</taxon>
        <taxon>Actinomycetes</taxon>
        <taxon>Kitasatosporales</taxon>
        <taxon>Streptomycetaceae</taxon>
        <taxon>Streptomyces</taxon>
    </lineage>
</organism>
<sequence length="51" mass="5830">MRHPVSTATGLLFQADAEAFRHAPVRLLAVRSPWLREMLDNLTQHMRAGLF</sequence>
<dbReference type="Proteomes" id="UP000431826">
    <property type="component" value="Unassembled WGS sequence"/>
</dbReference>
<name>A0A640UYJ2_9ACTN</name>
<evidence type="ECO:0000313" key="1">
    <source>
        <dbReference type="EMBL" id="GFE41163.1"/>
    </source>
</evidence>
<dbReference type="EMBL" id="BLIR01000003">
    <property type="protein sequence ID" value="GFE41163.1"/>
    <property type="molecule type" value="Genomic_DNA"/>
</dbReference>
<gene>
    <name evidence="1" type="ORF">Stube_58360</name>
</gene>
<dbReference type="GeneID" id="96286902"/>
<accession>A0A640UYJ2</accession>
<comment type="caution">
    <text evidence="1">The sequence shown here is derived from an EMBL/GenBank/DDBJ whole genome shotgun (WGS) entry which is preliminary data.</text>
</comment>
<evidence type="ECO:0000313" key="2">
    <source>
        <dbReference type="Proteomes" id="UP000431826"/>
    </source>
</evidence>